<protein>
    <submittedName>
        <fullName evidence="7">16S rRNA (Cytosine967-C5)-methyltransferase</fullName>
    </submittedName>
</protein>
<dbReference type="PANTHER" id="PTHR22807">
    <property type="entry name" value="NOP2 YEAST -RELATED NOL1/NOP2/FMU SUN DOMAIN-CONTAINING"/>
    <property type="match status" value="1"/>
</dbReference>
<comment type="caution">
    <text evidence="5">Lacks conserved residue(s) required for the propagation of feature annotation.</text>
</comment>
<keyword evidence="8" id="KW-1185">Reference proteome</keyword>
<gene>
    <name evidence="7" type="primary">rsmB</name>
    <name evidence="7" type="ORF">SCLAR_v1c03190</name>
</gene>
<dbReference type="InterPro" id="IPR006027">
    <property type="entry name" value="NusB_RsmB_TIM44"/>
</dbReference>
<feature type="active site" description="Nucleophile" evidence="5">
    <location>
        <position position="369"/>
    </location>
</feature>
<evidence type="ECO:0000256" key="2">
    <source>
        <dbReference type="ARBA" id="ARBA00022679"/>
    </source>
</evidence>
<dbReference type="SUPFAM" id="SSF48013">
    <property type="entry name" value="NusB-like"/>
    <property type="match status" value="1"/>
</dbReference>
<proteinExistence type="inferred from homology"/>
<dbReference type="SUPFAM" id="SSF53335">
    <property type="entry name" value="S-adenosyl-L-methionine-dependent methyltransferases"/>
    <property type="match status" value="1"/>
</dbReference>
<dbReference type="InterPro" id="IPR049560">
    <property type="entry name" value="MeTrfase_RsmB-F_NOP2_cat"/>
</dbReference>
<dbReference type="Pfam" id="PF01189">
    <property type="entry name" value="Methyltr_RsmB-F"/>
    <property type="match status" value="1"/>
</dbReference>
<dbReference type="Gene3D" id="3.40.50.150">
    <property type="entry name" value="Vaccinia Virus protein VP39"/>
    <property type="match status" value="1"/>
</dbReference>
<dbReference type="CDD" id="cd02440">
    <property type="entry name" value="AdoMet_MTases"/>
    <property type="match status" value="1"/>
</dbReference>
<name>A0A2K8KJT1_9MOLU</name>
<dbReference type="GO" id="GO:0001510">
    <property type="term" value="P:RNA methylation"/>
    <property type="evidence" value="ECO:0007669"/>
    <property type="project" value="InterPro"/>
</dbReference>
<dbReference type="GO" id="GO:0006355">
    <property type="term" value="P:regulation of DNA-templated transcription"/>
    <property type="evidence" value="ECO:0007669"/>
    <property type="project" value="InterPro"/>
</dbReference>
<keyword evidence="4 5" id="KW-0694">RNA-binding</keyword>
<dbReference type="PANTHER" id="PTHR22807:SF53">
    <property type="entry name" value="RIBOSOMAL RNA SMALL SUBUNIT METHYLTRANSFERASE B-RELATED"/>
    <property type="match status" value="1"/>
</dbReference>
<reference evidence="7 8" key="1">
    <citation type="submission" date="2017-11" db="EMBL/GenBank/DDBJ databases">
        <title>Complete genome sequence of Spiroplasma clarkii CN-5 (DSM 19994).</title>
        <authorList>
            <person name="Tsai Y.-M."/>
            <person name="Chang A."/>
            <person name="Lo W.-S."/>
            <person name="Kuo C.-H."/>
        </authorList>
    </citation>
    <scope>NUCLEOTIDE SEQUENCE [LARGE SCALE GENOMIC DNA]</scope>
    <source>
        <strain evidence="7 8">CN-5</strain>
    </source>
</reference>
<keyword evidence="3 5" id="KW-0949">S-adenosyl-L-methionine</keyword>
<keyword evidence="2 5" id="KW-0808">Transferase</keyword>
<evidence type="ECO:0000313" key="8">
    <source>
        <dbReference type="Proteomes" id="UP000231179"/>
    </source>
</evidence>
<dbReference type="InterPro" id="IPR054728">
    <property type="entry name" value="RsmB-like_ferredoxin"/>
</dbReference>
<dbReference type="InterPro" id="IPR029063">
    <property type="entry name" value="SAM-dependent_MTases_sf"/>
</dbReference>
<dbReference type="PROSITE" id="PS51686">
    <property type="entry name" value="SAM_MT_RSMB_NOP"/>
    <property type="match status" value="1"/>
</dbReference>
<dbReference type="RefSeq" id="WP_100254210.1">
    <property type="nucleotide sequence ID" value="NZ_CP024870.1"/>
</dbReference>
<dbReference type="GO" id="GO:0003723">
    <property type="term" value="F:RNA binding"/>
    <property type="evidence" value="ECO:0007669"/>
    <property type="project" value="UniProtKB-UniRule"/>
</dbReference>
<dbReference type="GO" id="GO:0008173">
    <property type="term" value="F:RNA methyltransferase activity"/>
    <property type="evidence" value="ECO:0007669"/>
    <property type="project" value="InterPro"/>
</dbReference>
<organism evidence="7 8">
    <name type="scientific">Spiroplasma clarkii</name>
    <dbReference type="NCBI Taxonomy" id="2139"/>
    <lineage>
        <taxon>Bacteria</taxon>
        <taxon>Bacillati</taxon>
        <taxon>Mycoplasmatota</taxon>
        <taxon>Mollicutes</taxon>
        <taxon>Entomoplasmatales</taxon>
        <taxon>Spiroplasmataceae</taxon>
        <taxon>Spiroplasma</taxon>
    </lineage>
</organism>
<dbReference type="InterPro" id="IPR001678">
    <property type="entry name" value="MeTrfase_RsmB-F_NOP2_dom"/>
</dbReference>
<dbReference type="Pfam" id="PF22458">
    <property type="entry name" value="RsmF-B_ferredox"/>
    <property type="match status" value="1"/>
</dbReference>
<evidence type="ECO:0000313" key="7">
    <source>
        <dbReference type="EMBL" id="ATX70649.1"/>
    </source>
</evidence>
<dbReference type="Proteomes" id="UP000231179">
    <property type="component" value="Chromosome"/>
</dbReference>
<evidence type="ECO:0000256" key="1">
    <source>
        <dbReference type="ARBA" id="ARBA00022603"/>
    </source>
</evidence>
<dbReference type="Pfam" id="PF01029">
    <property type="entry name" value="NusB"/>
    <property type="match status" value="1"/>
</dbReference>
<dbReference type="InterPro" id="IPR023267">
    <property type="entry name" value="RCMT"/>
</dbReference>
<dbReference type="InterPro" id="IPR035926">
    <property type="entry name" value="NusB-like_sf"/>
</dbReference>
<dbReference type="AlphaFoldDB" id="A0A2K8KJT1"/>
<evidence type="ECO:0000256" key="5">
    <source>
        <dbReference type="PROSITE-ProRule" id="PRU01023"/>
    </source>
</evidence>
<evidence type="ECO:0000256" key="4">
    <source>
        <dbReference type="ARBA" id="ARBA00022884"/>
    </source>
</evidence>
<evidence type="ECO:0000256" key="3">
    <source>
        <dbReference type="ARBA" id="ARBA00022691"/>
    </source>
</evidence>
<accession>A0A2K8KJT1</accession>
<feature type="binding site" evidence="5">
    <location>
        <position position="315"/>
    </location>
    <ligand>
        <name>S-adenosyl-L-methionine</name>
        <dbReference type="ChEBI" id="CHEBI:59789"/>
    </ligand>
</feature>
<comment type="similarity">
    <text evidence="5">Belongs to the class I-like SAM-binding methyltransferase superfamily. RsmB/NOP family.</text>
</comment>
<feature type="binding site" evidence="5">
    <location>
        <begin position="250"/>
        <end position="256"/>
    </location>
    <ligand>
        <name>S-adenosyl-L-methionine</name>
        <dbReference type="ChEBI" id="CHEBI:59789"/>
    </ligand>
</feature>
<dbReference type="PRINTS" id="PR02008">
    <property type="entry name" value="RCMTFAMILY"/>
</dbReference>
<feature type="domain" description="SAM-dependent MTase RsmB/NOP-type" evidence="6">
    <location>
        <begin position="151"/>
        <end position="417"/>
    </location>
</feature>
<feature type="binding site" evidence="5">
    <location>
        <position position="274"/>
    </location>
    <ligand>
        <name>S-adenosyl-L-methionine</name>
        <dbReference type="ChEBI" id="CHEBI:59789"/>
    </ligand>
</feature>
<evidence type="ECO:0000259" key="6">
    <source>
        <dbReference type="PROSITE" id="PS51686"/>
    </source>
</evidence>
<dbReference type="Gene3D" id="1.10.940.10">
    <property type="entry name" value="NusB-like"/>
    <property type="match status" value="1"/>
</dbReference>
<keyword evidence="1 5" id="KW-0489">Methyltransferase</keyword>
<sequence>METRLTALKLLCEVFLHQKFANKLLNQLKQSQKFSDPDIAFIFKLVYGTIQYKIYLEYVVNKIIDPQKTDKEVQILLWMSLYQIKFLNTPIYSVTFEGVEVVKKINKQLAGFVNVKIKALADSKLWEVNIKNKQNTLALENGFPFWLYQHFKADFGQEIAEKLVLSANQPTLISFRLNLNKISQQDFLAEFQVAHKIEVSKIAKNAYLAASSIFTSRAFVDKLIYIQDETSILAVELLNPQPNTKVLDLCCAPGGKLSYLAQLVGPKTIVTGNEIDVKKQNLIEQNLNACQITNVKLSFLDGRQVKGNFDYIMLDAPCSGWGVFKRKPEIKLKKFTHEAMQSLYQTQAELLSHAFGLLNDNGKLLYATCTINKAENQNLITSFLKKEPTASLLSEEQYFGFESNNNGFYLALISKKL</sequence>
<dbReference type="EMBL" id="CP024870">
    <property type="protein sequence ID" value="ATX70649.1"/>
    <property type="molecule type" value="Genomic_DNA"/>
</dbReference>